<evidence type="ECO:0000256" key="1">
    <source>
        <dbReference type="ARBA" id="ARBA00004141"/>
    </source>
</evidence>
<accession>A0ABR2EYD3</accession>
<feature type="transmembrane region" description="Helical" evidence="7">
    <location>
        <begin position="131"/>
        <end position="149"/>
    </location>
</feature>
<evidence type="ECO:0000313" key="10">
    <source>
        <dbReference type="EMBL" id="KAK8567697.1"/>
    </source>
</evidence>
<protein>
    <recommendedName>
        <fullName evidence="9">EamA domain-containing protein</fullName>
    </recommendedName>
</protein>
<evidence type="ECO:0000313" key="11">
    <source>
        <dbReference type="Proteomes" id="UP001472677"/>
    </source>
</evidence>
<comment type="similarity">
    <text evidence="2">Belongs to the drug/metabolite transporter (DMT) superfamily. Plant drug/metabolite exporter (P-DME) (TC 2.A.7.4) family.</text>
</comment>
<feature type="signal peptide" evidence="8">
    <location>
        <begin position="1"/>
        <end position="20"/>
    </location>
</feature>
<feature type="transmembrane region" description="Helical" evidence="7">
    <location>
        <begin position="292"/>
        <end position="311"/>
    </location>
</feature>
<feature type="chain" id="PRO_5045085723" description="EamA domain-containing protein" evidence="8">
    <location>
        <begin position="21"/>
        <end position="511"/>
    </location>
</feature>
<dbReference type="InterPro" id="IPR000620">
    <property type="entry name" value="EamA_dom"/>
</dbReference>
<comment type="caution">
    <text evidence="10">The sequence shown here is derived from an EMBL/GenBank/DDBJ whole genome shotgun (WGS) entry which is preliminary data.</text>
</comment>
<keyword evidence="11" id="KW-1185">Reference proteome</keyword>
<feature type="transmembrane region" description="Helical" evidence="7">
    <location>
        <begin position="266"/>
        <end position="286"/>
    </location>
</feature>
<feature type="compositionally biased region" description="Polar residues" evidence="6">
    <location>
        <begin position="500"/>
        <end position="511"/>
    </location>
</feature>
<feature type="transmembrane region" description="Helical" evidence="7">
    <location>
        <begin position="97"/>
        <end position="119"/>
    </location>
</feature>
<evidence type="ECO:0000256" key="2">
    <source>
        <dbReference type="ARBA" id="ARBA00007635"/>
    </source>
</evidence>
<keyword evidence="3 7" id="KW-0812">Transmembrane</keyword>
<evidence type="ECO:0000259" key="9">
    <source>
        <dbReference type="Pfam" id="PF00892"/>
    </source>
</evidence>
<feature type="transmembrane region" description="Helical" evidence="7">
    <location>
        <begin position="69"/>
        <end position="91"/>
    </location>
</feature>
<organism evidence="10 11">
    <name type="scientific">Hibiscus sabdariffa</name>
    <name type="common">roselle</name>
    <dbReference type="NCBI Taxonomy" id="183260"/>
    <lineage>
        <taxon>Eukaryota</taxon>
        <taxon>Viridiplantae</taxon>
        <taxon>Streptophyta</taxon>
        <taxon>Embryophyta</taxon>
        <taxon>Tracheophyta</taxon>
        <taxon>Spermatophyta</taxon>
        <taxon>Magnoliopsida</taxon>
        <taxon>eudicotyledons</taxon>
        <taxon>Gunneridae</taxon>
        <taxon>Pentapetalae</taxon>
        <taxon>rosids</taxon>
        <taxon>malvids</taxon>
        <taxon>Malvales</taxon>
        <taxon>Malvaceae</taxon>
        <taxon>Malvoideae</taxon>
        <taxon>Hibiscus</taxon>
    </lineage>
</organism>
<feature type="region of interest" description="Disordered" evidence="6">
    <location>
        <begin position="465"/>
        <end position="511"/>
    </location>
</feature>
<evidence type="ECO:0000256" key="4">
    <source>
        <dbReference type="ARBA" id="ARBA00022989"/>
    </source>
</evidence>
<comment type="subcellular location">
    <subcellularLocation>
        <location evidence="1">Membrane</location>
        <topology evidence="1">Multi-pass membrane protein</topology>
    </subcellularLocation>
</comment>
<feature type="transmembrane region" description="Helical" evidence="7">
    <location>
        <begin position="235"/>
        <end position="254"/>
    </location>
</feature>
<evidence type="ECO:0000256" key="6">
    <source>
        <dbReference type="SAM" id="MobiDB-lite"/>
    </source>
</evidence>
<feature type="transmembrane region" description="Helical" evidence="7">
    <location>
        <begin position="169"/>
        <end position="189"/>
    </location>
</feature>
<dbReference type="EMBL" id="JBBPBM010000009">
    <property type="protein sequence ID" value="KAK8567697.1"/>
    <property type="molecule type" value="Genomic_DNA"/>
</dbReference>
<keyword evidence="4 7" id="KW-1133">Transmembrane helix</keyword>
<reference evidence="10 11" key="1">
    <citation type="journal article" date="2024" name="G3 (Bethesda)">
        <title>Genome assembly of Hibiscus sabdariffa L. provides insights into metabolisms of medicinal natural products.</title>
        <authorList>
            <person name="Kim T."/>
        </authorList>
    </citation>
    <scope>NUCLEOTIDE SEQUENCE [LARGE SCALE GENOMIC DNA]</scope>
    <source>
        <strain evidence="10">TK-2024</strain>
        <tissue evidence="10">Old leaves</tissue>
    </source>
</reference>
<sequence length="511" mass="56370">MGNLLVFVGMIVVILAQVSSMEITKAAMSSGVNKYVLIVYSNALSSLVLLPCSFLFHGSVRLPWTSSNLYRLIFSLSLLGCIGQLCGYAGIDYSSPAMATAMLNLIPAFTFILAIICRMENLEWRRTSSQAKVFGTVVSVTGAFIITFYKGPTILKLSHQLLSSPQLQWVLGGLLLATEAFMTSAWYIIQAMVLKKFPAVLTVMFYLCFFNAVLSTMYSLILVRDPSAWKLRPGIGLVAILYSAIVGTTFRISLFSWCLWKAGPLYVSMFKPLAIVVATAIGVVFMGEDLSMGRVIGAIIIVSGFYGVMWGKAKEESLRSSNHKVPLLQNTTDDKSSSVDETFCVLVLGAGSLGSLGGAVLAAASLSVSIWNIIQLGTVELLFISTSEEKWHRFIAWLSGFLFVDGDRLECLEIETQTGDITRCFDRRSWEHYPKQRPFRMVNNRGRMSHDPTTFPVLEAINQSPHWPLHHGRSGKRQKSHRRSNHLAPARVAGGAALNTDWNPNTPHFKG</sequence>
<dbReference type="Pfam" id="PF00892">
    <property type="entry name" value="EamA"/>
    <property type="match status" value="1"/>
</dbReference>
<gene>
    <name evidence="10" type="ORF">V6N12_006274</name>
</gene>
<proteinExistence type="inferred from homology"/>
<evidence type="ECO:0000256" key="8">
    <source>
        <dbReference type="SAM" id="SignalP"/>
    </source>
</evidence>
<keyword evidence="8" id="KW-0732">Signal</keyword>
<dbReference type="SUPFAM" id="SSF103481">
    <property type="entry name" value="Multidrug resistance efflux transporter EmrE"/>
    <property type="match status" value="2"/>
</dbReference>
<evidence type="ECO:0000256" key="7">
    <source>
        <dbReference type="SAM" id="Phobius"/>
    </source>
</evidence>
<evidence type="ECO:0000256" key="5">
    <source>
        <dbReference type="ARBA" id="ARBA00023136"/>
    </source>
</evidence>
<dbReference type="InterPro" id="IPR030184">
    <property type="entry name" value="WAT1-related"/>
</dbReference>
<feature type="compositionally biased region" description="Basic residues" evidence="6">
    <location>
        <begin position="468"/>
        <end position="485"/>
    </location>
</feature>
<feature type="transmembrane region" description="Helical" evidence="7">
    <location>
        <begin position="36"/>
        <end position="57"/>
    </location>
</feature>
<dbReference type="Proteomes" id="UP001472677">
    <property type="component" value="Unassembled WGS sequence"/>
</dbReference>
<feature type="transmembrane region" description="Helical" evidence="7">
    <location>
        <begin position="201"/>
        <end position="223"/>
    </location>
</feature>
<dbReference type="PANTHER" id="PTHR31218">
    <property type="entry name" value="WAT1-RELATED PROTEIN"/>
    <property type="match status" value="1"/>
</dbReference>
<feature type="domain" description="EamA" evidence="9">
    <location>
        <begin position="172"/>
        <end position="309"/>
    </location>
</feature>
<evidence type="ECO:0000256" key="3">
    <source>
        <dbReference type="ARBA" id="ARBA00022692"/>
    </source>
</evidence>
<keyword evidence="5 7" id="KW-0472">Membrane</keyword>
<name>A0ABR2EYD3_9ROSI</name>
<dbReference type="InterPro" id="IPR037185">
    <property type="entry name" value="EmrE-like"/>
</dbReference>